<organism evidence="2 3">
    <name type="scientific">Emiliania huxleyi (strain CCMP1516)</name>
    <dbReference type="NCBI Taxonomy" id="280463"/>
    <lineage>
        <taxon>Eukaryota</taxon>
        <taxon>Haptista</taxon>
        <taxon>Haptophyta</taxon>
        <taxon>Prymnesiophyceae</taxon>
        <taxon>Isochrysidales</taxon>
        <taxon>Noelaerhabdaceae</taxon>
        <taxon>Emiliania</taxon>
    </lineage>
</organism>
<dbReference type="RefSeq" id="XP_005789363.1">
    <property type="nucleotide sequence ID" value="XM_005789306.1"/>
</dbReference>
<evidence type="ECO:0000313" key="2">
    <source>
        <dbReference type="EnsemblProtists" id="EOD36934"/>
    </source>
</evidence>
<sequence>RSVYSLARYRDLRGEWRVSVDIERDGRVTVRHDKWEQAADASPLAFFKFRWCLALTFDARVASMLAATVSVVDFAFGPRTEPEQERRVRALLRPWLAPGVPYQHVWASLDPALKPRRM</sequence>
<protein>
    <recommendedName>
        <fullName evidence="1">Ras guanine nucleotide exchange factor glfB-like C-terminal domain-containing protein</fullName>
    </recommendedName>
</protein>
<evidence type="ECO:0000259" key="1">
    <source>
        <dbReference type="Pfam" id="PF24929"/>
    </source>
</evidence>
<reference evidence="3" key="1">
    <citation type="journal article" date="2013" name="Nature">
        <title>Pan genome of the phytoplankton Emiliania underpins its global distribution.</title>
        <authorList>
            <person name="Read B.A."/>
            <person name="Kegel J."/>
            <person name="Klute M.J."/>
            <person name="Kuo A."/>
            <person name="Lefebvre S.C."/>
            <person name="Maumus F."/>
            <person name="Mayer C."/>
            <person name="Miller J."/>
            <person name="Monier A."/>
            <person name="Salamov A."/>
            <person name="Young J."/>
            <person name="Aguilar M."/>
            <person name="Claverie J.M."/>
            <person name="Frickenhaus S."/>
            <person name="Gonzalez K."/>
            <person name="Herman E.K."/>
            <person name="Lin Y.C."/>
            <person name="Napier J."/>
            <person name="Ogata H."/>
            <person name="Sarno A.F."/>
            <person name="Shmutz J."/>
            <person name="Schroeder D."/>
            <person name="de Vargas C."/>
            <person name="Verret F."/>
            <person name="von Dassow P."/>
            <person name="Valentin K."/>
            <person name="Van de Peer Y."/>
            <person name="Wheeler G."/>
            <person name="Dacks J.B."/>
            <person name="Delwiche C.F."/>
            <person name="Dyhrman S.T."/>
            <person name="Glockner G."/>
            <person name="John U."/>
            <person name="Richards T."/>
            <person name="Worden A.Z."/>
            <person name="Zhang X."/>
            <person name="Grigoriev I.V."/>
            <person name="Allen A.E."/>
            <person name="Bidle K."/>
            <person name="Borodovsky M."/>
            <person name="Bowler C."/>
            <person name="Brownlee C."/>
            <person name="Cock J.M."/>
            <person name="Elias M."/>
            <person name="Gladyshev V.N."/>
            <person name="Groth M."/>
            <person name="Guda C."/>
            <person name="Hadaegh A."/>
            <person name="Iglesias-Rodriguez M.D."/>
            <person name="Jenkins J."/>
            <person name="Jones B.M."/>
            <person name="Lawson T."/>
            <person name="Leese F."/>
            <person name="Lindquist E."/>
            <person name="Lobanov A."/>
            <person name="Lomsadze A."/>
            <person name="Malik S.B."/>
            <person name="Marsh M.E."/>
            <person name="Mackinder L."/>
            <person name="Mock T."/>
            <person name="Mueller-Roeber B."/>
            <person name="Pagarete A."/>
            <person name="Parker M."/>
            <person name="Probert I."/>
            <person name="Quesneville H."/>
            <person name="Raines C."/>
            <person name="Rensing S.A."/>
            <person name="Riano-Pachon D.M."/>
            <person name="Richier S."/>
            <person name="Rokitta S."/>
            <person name="Shiraiwa Y."/>
            <person name="Soanes D.M."/>
            <person name="van der Giezen M."/>
            <person name="Wahlund T.M."/>
            <person name="Williams B."/>
            <person name="Wilson W."/>
            <person name="Wolfe G."/>
            <person name="Wurch L.L."/>
        </authorList>
    </citation>
    <scope>NUCLEOTIDE SEQUENCE</scope>
</reference>
<accession>A0A0D3KME9</accession>
<reference evidence="2" key="2">
    <citation type="submission" date="2024-10" db="UniProtKB">
        <authorList>
            <consortium name="EnsemblProtists"/>
        </authorList>
    </citation>
    <scope>IDENTIFICATION</scope>
</reference>
<evidence type="ECO:0000313" key="3">
    <source>
        <dbReference type="Proteomes" id="UP000013827"/>
    </source>
</evidence>
<dbReference type="HOGENOM" id="CLU_2079217_0_0_1"/>
<dbReference type="Proteomes" id="UP000013827">
    <property type="component" value="Unassembled WGS sequence"/>
</dbReference>
<dbReference type="EnsemblProtists" id="EOD36934">
    <property type="protein sequence ID" value="EOD36934"/>
    <property type="gene ID" value="EMIHUDRAFT_351937"/>
</dbReference>
<name>A0A0D3KME9_EMIH1</name>
<dbReference type="AlphaFoldDB" id="A0A0D3KME9"/>
<feature type="domain" description="Ras guanine nucleotide exchange factor glfB-like C-terminal" evidence="1">
    <location>
        <begin position="8"/>
        <end position="90"/>
    </location>
</feature>
<dbReference type="InterPro" id="IPR056651">
    <property type="entry name" value="GlfB-like_C"/>
</dbReference>
<dbReference type="PANTHER" id="PTHR36127">
    <property type="entry name" value="EXPRESSED PROTEIN"/>
    <property type="match status" value="1"/>
</dbReference>
<dbReference type="KEGG" id="ehx:EMIHUDRAFT_351937"/>
<dbReference type="PANTHER" id="PTHR36127:SF1">
    <property type="entry name" value="COMM DOMAIN-CONTAINING PROTEIN"/>
    <property type="match status" value="1"/>
</dbReference>
<dbReference type="GeneID" id="17282204"/>
<keyword evidence="3" id="KW-1185">Reference proteome</keyword>
<dbReference type="PaxDb" id="2903-EOD36934"/>
<dbReference type="Pfam" id="PF24929">
    <property type="entry name" value="GlfB_C"/>
    <property type="match status" value="1"/>
</dbReference>
<proteinExistence type="predicted"/>